<feature type="transmembrane region" description="Helical" evidence="5">
    <location>
        <begin position="72"/>
        <end position="91"/>
    </location>
</feature>
<evidence type="ECO:0000256" key="1">
    <source>
        <dbReference type="ARBA" id="ARBA00004141"/>
    </source>
</evidence>
<organism evidence="6 7">
    <name type="scientific">Meripilus lineatus</name>
    <dbReference type="NCBI Taxonomy" id="2056292"/>
    <lineage>
        <taxon>Eukaryota</taxon>
        <taxon>Fungi</taxon>
        <taxon>Dikarya</taxon>
        <taxon>Basidiomycota</taxon>
        <taxon>Agaricomycotina</taxon>
        <taxon>Agaricomycetes</taxon>
        <taxon>Polyporales</taxon>
        <taxon>Meripilaceae</taxon>
        <taxon>Meripilus</taxon>
    </lineage>
</organism>
<dbReference type="PANTHER" id="PTHR23112">
    <property type="entry name" value="G PROTEIN-COUPLED RECEPTOR 157-RELATED"/>
    <property type="match status" value="1"/>
</dbReference>
<evidence type="ECO:0000256" key="5">
    <source>
        <dbReference type="SAM" id="Phobius"/>
    </source>
</evidence>
<evidence type="ECO:0000256" key="2">
    <source>
        <dbReference type="ARBA" id="ARBA00022692"/>
    </source>
</evidence>
<evidence type="ECO:0000313" key="7">
    <source>
        <dbReference type="Proteomes" id="UP001212997"/>
    </source>
</evidence>
<dbReference type="Proteomes" id="UP001212997">
    <property type="component" value="Unassembled WGS sequence"/>
</dbReference>
<dbReference type="GO" id="GO:0005886">
    <property type="term" value="C:plasma membrane"/>
    <property type="evidence" value="ECO:0007669"/>
    <property type="project" value="TreeGrafter"/>
</dbReference>
<reference evidence="6" key="1">
    <citation type="submission" date="2022-07" db="EMBL/GenBank/DDBJ databases">
        <title>Genome Sequence of Physisporinus lineatus.</title>
        <authorList>
            <person name="Buettner E."/>
        </authorList>
    </citation>
    <scope>NUCLEOTIDE SEQUENCE</scope>
    <source>
        <strain evidence="6">VT162</strain>
    </source>
</reference>
<keyword evidence="4 5" id="KW-0472">Membrane</keyword>
<keyword evidence="3 5" id="KW-1133">Transmembrane helix</keyword>
<feature type="transmembrane region" description="Helical" evidence="5">
    <location>
        <begin position="181"/>
        <end position="199"/>
    </location>
</feature>
<gene>
    <name evidence="6" type="ORF">NLI96_g8203</name>
</gene>
<dbReference type="PANTHER" id="PTHR23112:SF37">
    <property type="entry name" value="G PROTEIN-COUPLED RECEPTOR GPR1"/>
    <property type="match status" value="1"/>
</dbReference>
<feature type="transmembrane region" description="Helical" evidence="5">
    <location>
        <begin position="211"/>
        <end position="232"/>
    </location>
</feature>
<evidence type="ECO:0000256" key="3">
    <source>
        <dbReference type="ARBA" id="ARBA00022989"/>
    </source>
</evidence>
<dbReference type="Gene3D" id="1.20.1070.10">
    <property type="entry name" value="Rhodopsin 7-helix transmembrane proteins"/>
    <property type="match status" value="1"/>
</dbReference>
<keyword evidence="7" id="KW-1185">Reference proteome</keyword>
<dbReference type="EMBL" id="JANAWD010000364">
    <property type="protein sequence ID" value="KAJ3480634.1"/>
    <property type="molecule type" value="Genomic_DNA"/>
</dbReference>
<evidence type="ECO:0000256" key="4">
    <source>
        <dbReference type="ARBA" id="ARBA00023136"/>
    </source>
</evidence>
<dbReference type="SUPFAM" id="SSF81321">
    <property type="entry name" value="Family A G protein-coupled receptor-like"/>
    <property type="match status" value="1"/>
</dbReference>
<evidence type="ECO:0008006" key="8">
    <source>
        <dbReference type="Google" id="ProtNLM"/>
    </source>
</evidence>
<dbReference type="GO" id="GO:0004930">
    <property type="term" value="F:G protein-coupled receptor activity"/>
    <property type="evidence" value="ECO:0007669"/>
    <property type="project" value="TreeGrafter"/>
</dbReference>
<sequence>MVSELIQALGGILNIKWVRDAAVTEGTYCTAQGVLKQVGDVGVALASLAIALHTFMVIVFRWRPPKSSTLPIIVISSIWIFLALIIGLSFASHKGKTYYGDTKYWCWITKDYLAEGIALEYVWMWTAALLNIALYIPITLVLKGLITVDGFHVHFHGSKERYRSSISSKPTIVDRIATKMLAYPALYTCTVLPIAIVRWDQFYNHTVPWPATVIADVIFSSSGLLNVLLYTITRPTLIPHREHESFSTNTLRMDYPTNSFNSILSPHTQDSHSRSLPINSIALTSVVPVDPSSPSTLGPKTPAELMEPIKLRVLTSSPVHR</sequence>
<accession>A0AAD5V2X8</accession>
<keyword evidence="2 5" id="KW-0812">Transmembrane</keyword>
<dbReference type="GO" id="GO:0007189">
    <property type="term" value="P:adenylate cyclase-activating G protein-coupled receptor signaling pathway"/>
    <property type="evidence" value="ECO:0007669"/>
    <property type="project" value="TreeGrafter"/>
</dbReference>
<comment type="subcellular location">
    <subcellularLocation>
        <location evidence="1">Membrane</location>
        <topology evidence="1">Multi-pass membrane protein</topology>
    </subcellularLocation>
</comment>
<evidence type="ECO:0000313" key="6">
    <source>
        <dbReference type="EMBL" id="KAJ3480634.1"/>
    </source>
</evidence>
<feature type="transmembrane region" description="Helical" evidence="5">
    <location>
        <begin position="41"/>
        <end position="60"/>
    </location>
</feature>
<comment type="caution">
    <text evidence="6">The sequence shown here is derived from an EMBL/GenBank/DDBJ whole genome shotgun (WGS) entry which is preliminary data.</text>
</comment>
<proteinExistence type="predicted"/>
<dbReference type="AlphaFoldDB" id="A0AAD5V2X8"/>
<name>A0AAD5V2X8_9APHY</name>
<protein>
    <recommendedName>
        <fullName evidence="8">Glucose receptor Git3 N-terminal domain-containing protein</fullName>
    </recommendedName>
</protein>
<feature type="transmembrane region" description="Helical" evidence="5">
    <location>
        <begin position="122"/>
        <end position="142"/>
    </location>
</feature>